<dbReference type="InterPro" id="IPR001789">
    <property type="entry name" value="Sig_transdc_resp-reg_receiver"/>
</dbReference>
<dbReference type="InterPro" id="IPR011006">
    <property type="entry name" value="CheY-like_superfamily"/>
</dbReference>
<keyword evidence="7" id="KW-1185">Reference proteome</keyword>
<feature type="domain" description="Response regulatory" evidence="5">
    <location>
        <begin position="6"/>
        <end position="121"/>
    </location>
</feature>
<dbReference type="Pfam" id="PF00072">
    <property type="entry name" value="Response_reg"/>
    <property type="match status" value="1"/>
</dbReference>
<dbReference type="Proteomes" id="UP000243406">
    <property type="component" value="Unassembled WGS sequence"/>
</dbReference>
<dbReference type="OrthoDB" id="324626at2"/>
<dbReference type="EMBL" id="FUYN01000003">
    <property type="protein sequence ID" value="SKB44824.1"/>
    <property type="molecule type" value="Genomic_DNA"/>
</dbReference>
<accession>A0A1T5BBZ7</accession>
<evidence type="ECO:0000256" key="1">
    <source>
        <dbReference type="ARBA" id="ARBA00018672"/>
    </source>
</evidence>
<comment type="function">
    <text evidence="3">May play the central regulatory role in sporulation. It may be an element of the effector pathway responsible for the activation of sporulation genes in response to nutritional stress. Spo0A may act in concert with spo0H (a sigma factor) to control the expression of some genes that are critical to the sporulation process.</text>
</comment>
<dbReference type="Gene3D" id="1.10.3210.10">
    <property type="entry name" value="Hypothetical protein af1432"/>
    <property type="match status" value="1"/>
</dbReference>
<evidence type="ECO:0000259" key="5">
    <source>
        <dbReference type="PROSITE" id="PS50110"/>
    </source>
</evidence>
<gene>
    <name evidence="6" type="ORF">SAMN02745120_1519</name>
</gene>
<protein>
    <recommendedName>
        <fullName evidence="1">Stage 0 sporulation protein A homolog</fullName>
    </recommendedName>
</protein>
<name>A0A1T5BBZ7_9FIRM</name>
<organism evidence="6 7">
    <name type="scientific">Acetoanaerobium noterae</name>
    <dbReference type="NCBI Taxonomy" id="745369"/>
    <lineage>
        <taxon>Bacteria</taxon>
        <taxon>Bacillati</taxon>
        <taxon>Bacillota</taxon>
        <taxon>Clostridia</taxon>
        <taxon>Peptostreptococcales</taxon>
        <taxon>Filifactoraceae</taxon>
        <taxon>Acetoanaerobium</taxon>
    </lineage>
</organism>
<reference evidence="7" key="1">
    <citation type="submission" date="2017-02" db="EMBL/GenBank/DDBJ databases">
        <authorList>
            <person name="Varghese N."/>
            <person name="Submissions S."/>
        </authorList>
    </citation>
    <scope>NUCLEOTIDE SEQUENCE [LARGE SCALE GENOMIC DNA]</scope>
    <source>
        <strain evidence="7">ATCC 35199</strain>
    </source>
</reference>
<dbReference type="SMART" id="SM00448">
    <property type="entry name" value="REC"/>
    <property type="match status" value="1"/>
</dbReference>
<dbReference type="GO" id="GO:0000160">
    <property type="term" value="P:phosphorelay signal transduction system"/>
    <property type="evidence" value="ECO:0007669"/>
    <property type="project" value="InterPro"/>
</dbReference>
<dbReference type="PANTHER" id="PTHR44591">
    <property type="entry name" value="STRESS RESPONSE REGULATOR PROTEIN 1"/>
    <property type="match status" value="1"/>
</dbReference>
<evidence type="ECO:0000313" key="6">
    <source>
        <dbReference type="EMBL" id="SKB44824.1"/>
    </source>
</evidence>
<sequence length="376" mass="43536">MKSKVRILVVDDEKEILRAIRRMTFEIDLEMDYLASAFEAIKAFNDTPYDIILCDIKMPDMDGIKLLTYIKENFPTTSRIVLSGHVDGNFIFNIIKNSIAHSYMYKPWDNDKLISLLNKLKSARTIAINEDIMEVVGSIDILPIHPNTLKLIKSGYPFDEDDEKLYSILCNDPALALRFIHIANSLNAVLKPSTLSRAIKNLTKDQINKILEDYLNDKNLVLNMVEGSDLQIFWPYMMNNKEIIIRLYKYLFDKAISQEYKLIALLFDIGQLMHFEYSSLLKAKEISHEKLGAAILNLWGMPSDLVECALYHNDPYNKNVTNKDLVYLIALSNYINSIFHNREIQGFDWKGILEHFGKEESEFEQIIDTLKMKVMN</sequence>
<dbReference type="PROSITE" id="PS50110">
    <property type="entry name" value="RESPONSE_REGULATORY"/>
    <property type="match status" value="1"/>
</dbReference>
<feature type="modified residue" description="4-aspartylphosphate" evidence="4">
    <location>
        <position position="55"/>
    </location>
</feature>
<dbReference type="Gene3D" id="3.40.50.2300">
    <property type="match status" value="1"/>
</dbReference>
<evidence type="ECO:0000256" key="2">
    <source>
        <dbReference type="ARBA" id="ARBA00022553"/>
    </source>
</evidence>
<dbReference type="SUPFAM" id="SSF52172">
    <property type="entry name" value="CheY-like"/>
    <property type="match status" value="1"/>
</dbReference>
<dbReference type="AlphaFoldDB" id="A0A1T5BBZ7"/>
<evidence type="ECO:0000256" key="3">
    <source>
        <dbReference type="ARBA" id="ARBA00024867"/>
    </source>
</evidence>
<dbReference type="RefSeq" id="WP_159446416.1">
    <property type="nucleotide sequence ID" value="NZ_FUYN01000003.1"/>
</dbReference>
<evidence type="ECO:0000313" key="7">
    <source>
        <dbReference type="Proteomes" id="UP000243406"/>
    </source>
</evidence>
<dbReference type="InterPro" id="IPR050595">
    <property type="entry name" value="Bact_response_regulator"/>
</dbReference>
<evidence type="ECO:0000256" key="4">
    <source>
        <dbReference type="PROSITE-ProRule" id="PRU00169"/>
    </source>
</evidence>
<keyword evidence="2 4" id="KW-0597">Phosphoprotein</keyword>
<dbReference type="SUPFAM" id="SSF109604">
    <property type="entry name" value="HD-domain/PDEase-like"/>
    <property type="match status" value="1"/>
</dbReference>
<dbReference type="PANTHER" id="PTHR44591:SF3">
    <property type="entry name" value="RESPONSE REGULATORY DOMAIN-CONTAINING PROTEIN"/>
    <property type="match status" value="1"/>
</dbReference>
<proteinExistence type="predicted"/>